<feature type="domain" description="DUF5641" evidence="1">
    <location>
        <begin position="115"/>
        <end position="149"/>
    </location>
</feature>
<dbReference type="InterPro" id="IPR040676">
    <property type="entry name" value="DUF5641"/>
</dbReference>
<reference evidence="2" key="1">
    <citation type="submission" date="2020-07" db="EMBL/GenBank/DDBJ databases">
        <title>Multicomponent nature underlies the extraordinary mechanical properties of spider dragline silk.</title>
        <authorList>
            <person name="Kono N."/>
            <person name="Nakamura H."/>
            <person name="Mori M."/>
            <person name="Yoshida Y."/>
            <person name="Ohtoshi R."/>
            <person name="Malay A.D."/>
            <person name="Moran D.A.P."/>
            <person name="Tomita M."/>
            <person name="Numata K."/>
            <person name="Arakawa K."/>
        </authorList>
    </citation>
    <scope>NUCLEOTIDE SEQUENCE</scope>
</reference>
<dbReference type="Pfam" id="PF18701">
    <property type="entry name" value="DUF5641"/>
    <property type="match status" value="1"/>
</dbReference>
<name>A0A8X6KCE8_TRICU</name>
<organism evidence="2 3">
    <name type="scientific">Trichonephila clavata</name>
    <name type="common">Joro spider</name>
    <name type="synonym">Nephila clavata</name>
    <dbReference type="NCBI Taxonomy" id="2740835"/>
    <lineage>
        <taxon>Eukaryota</taxon>
        <taxon>Metazoa</taxon>
        <taxon>Ecdysozoa</taxon>
        <taxon>Arthropoda</taxon>
        <taxon>Chelicerata</taxon>
        <taxon>Arachnida</taxon>
        <taxon>Araneae</taxon>
        <taxon>Araneomorphae</taxon>
        <taxon>Entelegynae</taxon>
        <taxon>Araneoidea</taxon>
        <taxon>Nephilidae</taxon>
        <taxon>Trichonephila</taxon>
    </lineage>
</organism>
<comment type="caution">
    <text evidence="2">The sequence shown here is derived from an EMBL/GenBank/DDBJ whole genome shotgun (WGS) entry which is preliminary data.</text>
</comment>
<gene>
    <name evidence="2" type="ORF">TNCT_437241</name>
</gene>
<evidence type="ECO:0000313" key="2">
    <source>
        <dbReference type="EMBL" id="GFQ68821.1"/>
    </source>
</evidence>
<evidence type="ECO:0000313" key="3">
    <source>
        <dbReference type="Proteomes" id="UP000887116"/>
    </source>
</evidence>
<protein>
    <recommendedName>
        <fullName evidence="1">DUF5641 domain-containing protein</fullName>
    </recommendedName>
</protein>
<dbReference type="EMBL" id="BMAO01020634">
    <property type="protein sequence ID" value="GFQ68821.1"/>
    <property type="molecule type" value="Genomic_DNA"/>
</dbReference>
<keyword evidence="3" id="KW-1185">Reference proteome</keyword>
<dbReference type="AlphaFoldDB" id="A0A8X6KCE8"/>
<accession>A0A8X6KCE8</accession>
<proteinExistence type="predicted"/>
<evidence type="ECO:0000259" key="1">
    <source>
        <dbReference type="Pfam" id="PF18701"/>
    </source>
</evidence>
<dbReference type="Proteomes" id="UP000887116">
    <property type="component" value="Unassembled WGS sequence"/>
</dbReference>
<sequence length="224" mass="25605">MYTYLSSTDIPHSPIDVLEHFVMLFTTNAAAFMTSLAVDVAAAKIFLSQSLYALFAIQGRFSLARNFLADKCHPPITHIPQISCKLIEVWFLVAEKLTIKVHLEHFKVTLEVSPNKIIELIPGKDGHVRVSRVTTETGELVRPLQRLYNLELLEPEINLPKEQTDSVIRTKEAKNTSMLQYPYYCSYCCILYVVCEFLQLPKLKGGRILRTETEESVERRVTSR</sequence>